<dbReference type="AlphaFoldDB" id="A0A6H5HNP9"/>
<organism evidence="2 3">
    <name type="scientific">Nesidiocoris tenuis</name>
    <dbReference type="NCBI Taxonomy" id="355587"/>
    <lineage>
        <taxon>Eukaryota</taxon>
        <taxon>Metazoa</taxon>
        <taxon>Ecdysozoa</taxon>
        <taxon>Arthropoda</taxon>
        <taxon>Hexapoda</taxon>
        <taxon>Insecta</taxon>
        <taxon>Pterygota</taxon>
        <taxon>Neoptera</taxon>
        <taxon>Paraneoptera</taxon>
        <taxon>Hemiptera</taxon>
        <taxon>Heteroptera</taxon>
        <taxon>Panheteroptera</taxon>
        <taxon>Cimicomorpha</taxon>
        <taxon>Miridae</taxon>
        <taxon>Dicyphina</taxon>
        <taxon>Nesidiocoris</taxon>
    </lineage>
</organism>
<accession>A0A6H5HNP9</accession>
<keyword evidence="3" id="KW-1185">Reference proteome</keyword>
<proteinExistence type="predicted"/>
<protein>
    <submittedName>
        <fullName evidence="2">Uncharacterized protein</fullName>
    </submittedName>
</protein>
<evidence type="ECO:0000313" key="3">
    <source>
        <dbReference type="Proteomes" id="UP000479000"/>
    </source>
</evidence>
<feature type="non-terminal residue" evidence="2">
    <location>
        <position position="1"/>
    </location>
</feature>
<dbReference type="EMBL" id="CADCXU010032058">
    <property type="protein sequence ID" value="CAB0017903.1"/>
    <property type="molecule type" value="Genomic_DNA"/>
</dbReference>
<evidence type="ECO:0000313" key="2">
    <source>
        <dbReference type="EMBL" id="CAB0017903.1"/>
    </source>
</evidence>
<gene>
    <name evidence="2" type="ORF">NTEN_LOCUS21822</name>
</gene>
<name>A0A6H5HNP9_9HEMI</name>
<sequence>KSARNCPILKCCAPLSTLDAEGPNCSDNDLLAGTPSGRRNDFTRKPRARPRGTTRVTAGEVSRTGGGVRSASFQSHAPHTPSYLLFGVISSTSSEWKRIN</sequence>
<evidence type="ECO:0000256" key="1">
    <source>
        <dbReference type="SAM" id="MobiDB-lite"/>
    </source>
</evidence>
<dbReference type="Proteomes" id="UP000479000">
    <property type="component" value="Unassembled WGS sequence"/>
</dbReference>
<reference evidence="2 3" key="1">
    <citation type="submission" date="2020-02" db="EMBL/GenBank/DDBJ databases">
        <authorList>
            <person name="Ferguson B K."/>
        </authorList>
    </citation>
    <scope>NUCLEOTIDE SEQUENCE [LARGE SCALE GENOMIC DNA]</scope>
</reference>
<feature type="region of interest" description="Disordered" evidence="1">
    <location>
        <begin position="22"/>
        <end position="78"/>
    </location>
</feature>